<dbReference type="InterPro" id="IPR007110">
    <property type="entry name" value="Ig-like_dom"/>
</dbReference>
<organism evidence="9">
    <name type="scientific">Castor canadensis</name>
    <name type="common">American beaver</name>
    <dbReference type="NCBI Taxonomy" id="51338"/>
    <lineage>
        <taxon>Eukaryota</taxon>
        <taxon>Metazoa</taxon>
        <taxon>Chordata</taxon>
        <taxon>Craniata</taxon>
        <taxon>Vertebrata</taxon>
        <taxon>Euteleostomi</taxon>
        <taxon>Mammalia</taxon>
        <taxon>Eutheria</taxon>
        <taxon>Euarchontoglires</taxon>
        <taxon>Glires</taxon>
        <taxon>Rodentia</taxon>
        <taxon>Castorimorpha</taxon>
        <taxon>Castoridae</taxon>
        <taxon>Castor</taxon>
    </lineage>
</organism>
<accession>A0A8C0WTC4</accession>
<feature type="chain" id="PRO_5034314536" description="Ig-like domain-containing protein" evidence="7">
    <location>
        <begin position="22"/>
        <end position="121"/>
    </location>
</feature>
<feature type="signal peptide" evidence="7">
    <location>
        <begin position="1"/>
        <end position="21"/>
    </location>
</feature>
<keyword evidence="1 7" id="KW-0732">Signal</keyword>
<dbReference type="InterPro" id="IPR036179">
    <property type="entry name" value="Ig-like_dom_sf"/>
</dbReference>
<dbReference type="Ensembl" id="ENSCCNT00000021897.1">
    <property type="protein sequence ID" value="ENSCCNP00000016829.1"/>
    <property type="gene ID" value="ENSCCNG00000017110.1"/>
</dbReference>
<dbReference type="InterPro" id="IPR013106">
    <property type="entry name" value="Ig_V-set"/>
</dbReference>
<keyword evidence="6" id="KW-1279">T cell receptor</keyword>
<dbReference type="Pfam" id="PF07686">
    <property type="entry name" value="V-set"/>
    <property type="match status" value="1"/>
</dbReference>
<evidence type="ECO:0000256" key="5">
    <source>
        <dbReference type="ARBA" id="ARBA00023319"/>
    </source>
</evidence>
<keyword evidence="3" id="KW-1064">Adaptive immunity</keyword>
<evidence type="ECO:0000259" key="8">
    <source>
        <dbReference type="PROSITE" id="PS50835"/>
    </source>
</evidence>
<dbReference type="GO" id="GO:0042101">
    <property type="term" value="C:T cell receptor complex"/>
    <property type="evidence" value="ECO:0007669"/>
    <property type="project" value="UniProtKB-KW"/>
</dbReference>
<evidence type="ECO:0000256" key="2">
    <source>
        <dbReference type="ARBA" id="ARBA00022859"/>
    </source>
</evidence>
<dbReference type="SMART" id="SM00406">
    <property type="entry name" value="IGv"/>
    <property type="match status" value="1"/>
</dbReference>
<dbReference type="PANTHER" id="PTHR19343:SF13">
    <property type="entry name" value="T CELL RECEPTOR ALPHA VARIABLE 21"/>
    <property type="match status" value="1"/>
</dbReference>
<proteinExistence type="predicted"/>
<dbReference type="SUPFAM" id="SSF48726">
    <property type="entry name" value="Immunoglobulin"/>
    <property type="match status" value="1"/>
</dbReference>
<keyword evidence="5" id="KW-0393">Immunoglobulin domain</keyword>
<keyword evidence="4" id="KW-0675">Receptor</keyword>
<dbReference type="InterPro" id="IPR051006">
    <property type="entry name" value="TCR_variable_domain"/>
</dbReference>
<sequence length="121" mass="13844">MENMLQWVFLFLWLQLGWLHGKDEVEQSPETLRLLEEDSGSFNCSYTTSNFRGLYWYRQDPGKGPEFLFPLYSVGDKKDKDRLRTMLAKKGSSLHIITPKPEDSAIYLCAVDAQCSPGTCG</sequence>
<dbReference type="PANTHER" id="PTHR19343">
    <property type="entry name" value="T CELL RECEPTOR ALPHA VARIABLE 1-2"/>
    <property type="match status" value="1"/>
</dbReference>
<evidence type="ECO:0000256" key="3">
    <source>
        <dbReference type="ARBA" id="ARBA00023130"/>
    </source>
</evidence>
<dbReference type="PROSITE" id="PS50835">
    <property type="entry name" value="IG_LIKE"/>
    <property type="match status" value="1"/>
</dbReference>
<evidence type="ECO:0000313" key="9">
    <source>
        <dbReference type="Ensembl" id="ENSCCNP00000016829.1"/>
    </source>
</evidence>
<feature type="domain" description="Ig-like" evidence="8">
    <location>
        <begin position="23"/>
        <end position="121"/>
    </location>
</feature>
<evidence type="ECO:0000256" key="1">
    <source>
        <dbReference type="ARBA" id="ARBA00022729"/>
    </source>
</evidence>
<keyword evidence="2" id="KW-0391">Immunity</keyword>
<dbReference type="Gene3D" id="2.60.40.10">
    <property type="entry name" value="Immunoglobulins"/>
    <property type="match status" value="1"/>
</dbReference>
<evidence type="ECO:0000256" key="7">
    <source>
        <dbReference type="SAM" id="SignalP"/>
    </source>
</evidence>
<dbReference type="AlphaFoldDB" id="A0A8C0WTC4"/>
<evidence type="ECO:0000256" key="4">
    <source>
        <dbReference type="ARBA" id="ARBA00023170"/>
    </source>
</evidence>
<dbReference type="InterPro" id="IPR013783">
    <property type="entry name" value="Ig-like_fold"/>
</dbReference>
<name>A0A8C0WTC4_CASCN</name>
<dbReference type="GO" id="GO:0042605">
    <property type="term" value="F:peptide antigen binding"/>
    <property type="evidence" value="ECO:0007669"/>
    <property type="project" value="TreeGrafter"/>
</dbReference>
<dbReference type="GO" id="GO:0002250">
    <property type="term" value="P:adaptive immune response"/>
    <property type="evidence" value="ECO:0007669"/>
    <property type="project" value="UniProtKB-KW"/>
</dbReference>
<protein>
    <recommendedName>
        <fullName evidence="8">Ig-like domain-containing protein</fullName>
    </recommendedName>
</protein>
<reference evidence="9" key="1">
    <citation type="submission" date="2023-09" db="UniProtKB">
        <authorList>
            <consortium name="Ensembl"/>
        </authorList>
    </citation>
    <scope>IDENTIFICATION</scope>
</reference>
<evidence type="ECO:0000256" key="6">
    <source>
        <dbReference type="ARBA" id="ARBA00043266"/>
    </source>
</evidence>